<name>G8ZQT3_TORDE</name>
<sequence length="241" mass="26506">MVLDLLVVNPNSSRSMSDEIARSVAAVDAFRAFAFKTTYMTGPEGAPPQIDGEETSHQSCDACLPLLKDPESEYFYKRYDGILIGCFSDHPLVEALTCLTDAPPVVGLLNSSLSFVSLFPSGPSSVITSNKEWVEILDASVEKKFLTGEARARGLWKGTVSSNLQVLELHSEENFGKIVERIRRENVERLGSKYVILGCAGFSGLQYKLKKIFPEVIFVDPIILGFQTLLSSATFLKCQNV</sequence>
<dbReference type="STRING" id="1076872.G8ZQT3"/>
<comment type="similarity">
    <text evidence="1">Belongs to the HyuE racemase family.</text>
</comment>
<evidence type="ECO:0000313" key="3">
    <source>
        <dbReference type="Proteomes" id="UP000005627"/>
    </source>
</evidence>
<gene>
    <name evidence="2" type="primary">TDEL0C06810</name>
    <name evidence="2" type="ORF">TDEL_0C06810</name>
</gene>
<dbReference type="GeneID" id="11501987"/>
<dbReference type="RefSeq" id="XP_003680781.1">
    <property type="nucleotide sequence ID" value="XM_003680733.1"/>
</dbReference>
<proteinExistence type="inferred from homology"/>
<dbReference type="PANTHER" id="PTHR28047">
    <property type="entry name" value="PROTEIN DCG1"/>
    <property type="match status" value="1"/>
</dbReference>
<dbReference type="AlphaFoldDB" id="G8ZQT3"/>
<dbReference type="InParanoid" id="G8ZQT3"/>
<dbReference type="Proteomes" id="UP000005627">
    <property type="component" value="Chromosome 3"/>
</dbReference>
<dbReference type="Pfam" id="PF01177">
    <property type="entry name" value="Asp_Glu_race"/>
    <property type="match status" value="1"/>
</dbReference>
<dbReference type="OrthoDB" id="412018at2759"/>
<dbReference type="GO" id="GO:0047661">
    <property type="term" value="F:amino-acid racemase activity"/>
    <property type="evidence" value="ECO:0007669"/>
    <property type="project" value="InterPro"/>
</dbReference>
<keyword evidence="3" id="KW-1185">Reference proteome</keyword>
<dbReference type="EMBL" id="HE616744">
    <property type="protein sequence ID" value="CCE91570.1"/>
    <property type="molecule type" value="Genomic_DNA"/>
</dbReference>
<dbReference type="Gene3D" id="3.40.50.12500">
    <property type="match status" value="1"/>
</dbReference>
<dbReference type="PANTHER" id="PTHR28047:SF5">
    <property type="entry name" value="PROTEIN DCG1"/>
    <property type="match status" value="1"/>
</dbReference>
<dbReference type="HOGENOM" id="CLU_053002_1_0_1"/>
<dbReference type="KEGG" id="tdl:TDEL_0C06810"/>
<dbReference type="FunCoup" id="G8ZQT3">
    <property type="interactions" value="57"/>
</dbReference>
<dbReference type="eggNOG" id="ENOG502RZ0H">
    <property type="taxonomic scope" value="Eukaryota"/>
</dbReference>
<protein>
    <submittedName>
        <fullName evidence="2">Uncharacterized protein</fullName>
    </submittedName>
</protein>
<organism evidence="2 3">
    <name type="scientific">Torulaspora delbrueckii</name>
    <name type="common">Yeast</name>
    <name type="synonym">Candida colliculosa</name>
    <dbReference type="NCBI Taxonomy" id="4950"/>
    <lineage>
        <taxon>Eukaryota</taxon>
        <taxon>Fungi</taxon>
        <taxon>Dikarya</taxon>
        <taxon>Ascomycota</taxon>
        <taxon>Saccharomycotina</taxon>
        <taxon>Saccharomycetes</taxon>
        <taxon>Saccharomycetales</taxon>
        <taxon>Saccharomycetaceae</taxon>
        <taxon>Torulaspora</taxon>
    </lineage>
</organism>
<dbReference type="InterPro" id="IPR015942">
    <property type="entry name" value="Asp/Glu/hydantoin_racemase"/>
</dbReference>
<reference evidence="2 3" key="1">
    <citation type="journal article" date="2011" name="Proc. Natl. Acad. Sci. U.S.A.">
        <title>Evolutionary erosion of yeast sex chromosomes by mating-type switching accidents.</title>
        <authorList>
            <person name="Gordon J.L."/>
            <person name="Armisen D."/>
            <person name="Proux-Wera E."/>
            <person name="Oheigeartaigh S.S."/>
            <person name="Byrne K.P."/>
            <person name="Wolfe K.H."/>
        </authorList>
    </citation>
    <scope>NUCLEOTIDE SEQUENCE [LARGE SCALE GENOMIC DNA]</scope>
    <source>
        <strain evidence="3">ATCC 10662 / CBS 1146 / NBRC 0425 / NCYC 2629 / NRRL Y-866</strain>
    </source>
</reference>
<dbReference type="InterPro" id="IPR052186">
    <property type="entry name" value="Hydantoin_racemase-like"/>
</dbReference>
<evidence type="ECO:0000256" key="1">
    <source>
        <dbReference type="ARBA" id="ARBA00038414"/>
    </source>
</evidence>
<accession>G8ZQT3</accession>
<evidence type="ECO:0000313" key="2">
    <source>
        <dbReference type="EMBL" id="CCE91570.1"/>
    </source>
</evidence>
<dbReference type="InterPro" id="IPR053714">
    <property type="entry name" value="Iso_Racemase_Enz_sf"/>
</dbReference>